<protein>
    <recommendedName>
        <fullName evidence="1">Integrase catalytic domain-containing protein</fullName>
    </recommendedName>
</protein>
<dbReference type="InterPro" id="IPR036397">
    <property type="entry name" value="RNaseH_sf"/>
</dbReference>
<name>A0ABQ9H6Q0_9NEOP</name>
<feature type="domain" description="Integrase catalytic" evidence="1">
    <location>
        <begin position="342"/>
        <end position="437"/>
    </location>
</feature>
<comment type="caution">
    <text evidence="2">The sequence shown here is derived from an EMBL/GenBank/DDBJ whole genome shotgun (WGS) entry which is preliminary data.</text>
</comment>
<dbReference type="SUPFAM" id="SSF53098">
    <property type="entry name" value="Ribonuclease H-like"/>
    <property type="match status" value="1"/>
</dbReference>
<dbReference type="PROSITE" id="PS50994">
    <property type="entry name" value="INTEGRASE"/>
    <property type="match status" value="1"/>
</dbReference>
<dbReference type="InterPro" id="IPR052160">
    <property type="entry name" value="Gypsy_RT_Integrase-like"/>
</dbReference>
<gene>
    <name evidence="2" type="ORF">PR048_020598</name>
</gene>
<organism evidence="2 3">
    <name type="scientific">Dryococelus australis</name>
    <dbReference type="NCBI Taxonomy" id="614101"/>
    <lineage>
        <taxon>Eukaryota</taxon>
        <taxon>Metazoa</taxon>
        <taxon>Ecdysozoa</taxon>
        <taxon>Arthropoda</taxon>
        <taxon>Hexapoda</taxon>
        <taxon>Insecta</taxon>
        <taxon>Pterygota</taxon>
        <taxon>Neoptera</taxon>
        <taxon>Polyneoptera</taxon>
        <taxon>Phasmatodea</taxon>
        <taxon>Verophasmatodea</taxon>
        <taxon>Anareolatae</taxon>
        <taxon>Phasmatidae</taxon>
        <taxon>Eurycanthinae</taxon>
        <taxon>Dryococelus</taxon>
    </lineage>
</organism>
<evidence type="ECO:0000259" key="1">
    <source>
        <dbReference type="PROSITE" id="PS50994"/>
    </source>
</evidence>
<evidence type="ECO:0000313" key="2">
    <source>
        <dbReference type="EMBL" id="KAJ8879977.1"/>
    </source>
</evidence>
<dbReference type="Gene3D" id="3.30.420.10">
    <property type="entry name" value="Ribonuclease H-like superfamily/Ribonuclease H"/>
    <property type="match status" value="1"/>
</dbReference>
<evidence type="ECO:0000313" key="3">
    <source>
        <dbReference type="Proteomes" id="UP001159363"/>
    </source>
</evidence>
<dbReference type="EMBL" id="JARBHB010000007">
    <property type="protein sequence ID" value="KAJ8879977.1"/>
    <property type="molecule type" value="Genomic_DNA"/>
</dbReference>
<dbReference type="Proteomes" id="UP001159363">
    <property type="component" value="Chromosome 6"/>
</dbReference>
<accession>A0ABQ9H6Q0</accession>
<dbReference type="InterPro" id="IPR012337">
    <property type="entry name" value="RNaseH-like_sf"/>
</dbReference>
<dbReference type="PANTHER" id="PTHR47266">
    <property type="entry name" value="ENDONUCLEASE-RELATED"/>
    <property type="match status" value="1"/>
</dbReference>
<keyword evidence="3" id="KW-1185">Reference proteome</keyword>
<sequence>MDNGGDGLDTKRPEKIQRKTFRSLGQRHSITLNCKVPDLNLHNGENESSPNCKYRHSWSKNGRMVVTCLNSKVIGEGTNDLDGTEEGNGHGPISLKPQTLSIFLHSNISHAVWIAYLPDHSLPVLNDMATDFSQTVHLRSYIPGMMRQGHSVMDVSKCCTSFHVCSRIHVALATVENNCPTPSQITGMQEKVEGMLTLFGGFVGLILCALTVLRESMGVATILLTSLELLGSTLKDDPDAWFPGCSNRRFRRIKTAQESLKRKKSSPDAEDMTWRVSERSIKLNYILLASPSGGCSEVVQIVRHLHCEKWLNVQRTRSLKKYNVGAPFERTAVDILGPFAVTDRCNLYLLVAQDYFTKWPKVTKILDMKKTRTTASHPQSDGMVKRLNRTLEQYLSIFVADNQKDWDVKVPLFLLAYHSAVHESTRVTPSRMLFGRELCLLKVAAAPDYGRELRNRLGIHDFAQQHLRMNSDRMKTRTTGVDVQPKKRTLPEAADMLENPYRVLQDQHCGLSDVKVLGRSQRCSTSTDWHPTKVLTLQSLFVMNRLEEGAVLHSYCFAFCVSEEDRELLHDSDEGLDNEEFQIIGPYRILEINDVVFLICRQSSRAEPKAIHIDQLTYYDGLKVAASVQDLQT</sequence>
<reference evidence="2 3" key="1">
    <citation type="submission" date="2023-02" db="EMBL/GenBank/DDBJ databases">
        <title>LHISI_Scaffold_Assembly.</title>
        <authorList>
            <person name="Stuart O.P."/>
            <person name="Cleave R."/>
            <person name="Magrath M.J.L."/>
            <person name="Mikheyev A.S."/>
        </authorList>
    </citation>
    <scope>NUCLEOTIDE SEQUENCE [LARGE SCALE GENOMIC DNA]</scope>
    <source>
        <strain evidence="2">Daus_M_001</strain>
        <tissue evidence="2">Leg muscle</tissue>
    </source>
</reference>
<proteinExistence type="predicted"/>
<dbReference type="InterPro" id="IPR001584">
    <property type="entry name" value="Integrase_cat-core"/>
</dbReference>